<feature type="domain" description="SLH" evidence="3">
    <location>
        <begin position="787"/>
        <end position="850"/>
    </location>
</feature>
<dbReference type="InterPro" id="IPR013378">
    <property type="entry name" value="InlB-like_B-rpt"/>
</dbReference>
<evidence type="ECO:0000256" key="1">
    <source>
        <dbReference type="ARBA" id="ARBA00004196"/>
    </source>
</evidence>
<accession>A0A0K9YXP4</accession>
<dbReference type="EMBL" id="LGIQ01000005">
    <property type="protein sequence ID" value="KNB73431.1"/>
    <property type="molecule type" value="Genomic_DNA"/>
</dbReference>
<dbReference type="PANTHER" id="PTHR43308">
    <property type="entry name" value="OUTER MEMBRANE PROTEIN ALPHA-RELATED"/>
    <property type="match status" value="1"/>
</dbReference>
<dbReference type="InterPro" id="IPR001119">
    <property type="entry name" value="SLH_dom"/>
</dbReference>
<name>A0A0K9YXP4_9BACL</name>
<feature type="domain" description="SLH" evidence="3">
    <location>
        <begin position="851"/>
        <end position="909"/>
    </location>
</feature>
<sequence length="932" mass="99957">MTAANVILYAQWTPVQAPAYTVTYNGNGETSGTAPTDTGSYEQGDIVTVLGSGTLAKTGYTFTGWNTAANGSGTSYAAGSTLTMGTANVTLYAQWTPVQAPAYTVTYNGNGETSGTAPTDNSTYEQGDTVTVLGSGTLAKTGHTFAGWNTAANGSGTAYKAGSTFTMGTSNVTLYAEWKYTPVPVFDEIVSVTQPTEMTDIPNGTAKTPSALGLPSQVEASLSNGRTMNIDVIWSVADANYDPAVKEEQRFTVTGKLVNLPSDVHNSQNHSATIRVTVNAADDEAEPKDIVSVQTPDEITGVANGTAKTAKALGLPQQVKAFLDDESSINIRVDWDVESADYDPEMEEAQTFTIHGQLILPKGITNTHNKQASIRVSVDAADTEGEEGDIVSVTDPDDISGVENGTRKTASALGLPYEVEVTLDNGKTIFVGVNWNLNEADYNPSSDKKQRFTVEGVLTKLPSGVSNSKKLKAKIQVTVAAAPRDRDRDDEDRGKGSGSSSNTKSDSTRTGIVEAGTSSGLREQIKITRKQNSKGKKIDEVVFDTNDAREILNLAEENNKGTIRIIVDDLPNDPADEVVINIMKRALERLQNEVALEIQTPSLIITISKEMLATIPIDELFFRIVPVPDRNAQQAAIERAINAKEVKQAAGGQDVQVIGAPMVIEANYQNRTTSILFQLKDSGLPTNSVELQALLASLFVYVEHTDGETELLNGKLKYDQNGKLLGIEIEIDKFSTFTILSLKGKKQQPYLAGYPDGTFRPNSHLTRAEVATILYQFLQAEGKKMTTSVSYRDVGPDHWAANAISLASSEKLMAGDTSGLFQPNAKVSRAEMASIIAKWKHLASSGKTSSFADTKGIAQEASIAVVAEKGYMIGFQDGSFRPDQILTRAEAVTIINRLTGRASVTDAVQTWSDVPASFWAFAEIMAATGYKK</sequence>
<dbReference type="Pfam" id="PF09479">
    <property type="entry name" value="Flg_new"/>
    <property type="match status" value="2"/>
</dbReference>
<dbReference type="PATRIC" id="fig|54915.3.peg.6537"/>
<gene>
    <name evidence="4" type="ORF">ADS79_05625</name>
</gene>
<feature type="compositionally biased region" description="Basic and acidic residues" evidence="2">
    <location>
        <begin position="483"/>
        <end position="495"/>
    </location>
</feature>
<proteinExistence type="predicted"/>
<comment type="subcellular location">
    <subcellularLocation>
        <location evidence="1">Cell envelope</location>
    </subcellularLocation>
</comment>
<organism evidence="4 5">
    <name type="scientific">Brevibacillus reuszeri</name>
    <dbReference type="NCBI Taxonomy" id="54915"/>
    <lineage>
        <taxon>Bacteria</taxon>
        <taxon>Bacillati</taxon>
        <taxon>Bacillota</taxon>
        <taxon>Bacilli</taxon>
        <taxon>Bacillales</taxon>
        <taxon>Paenibacillaceae</taxon>
        <taxon>Brevibacillus</taxon>
    </lineage>
</organism>
<feature type="region of interest" description="Disordered" evidence="2">
    <location>
        <begin position="476"/>
        <end position="515"/>
    </location>
</feature>
<evidence type="ECO:0000313" key="4">
    <source>
        <dbReference type="EMBL" id="KNB73431.1"/>
    </source>
</evidence>
<dbReference type="GO" id="GO:0030313">
    <property type="term" value="C:cell envelope"/>
    <property type="evidence" value="ECO:0007669"/>
    <property type="project" value="UniProtKB-SubCell"/>
</dbReference>
<evidence type="ECO:0000313" key="5">
    <source>
        <dbReference type="Proteomes" id="UP000036834"/>
    </source>
</evidence>
<evidence type="ECO:0000259" key="3">
    <source>
        <dbReference type="PROSITE" id="PS51272"/>
    </source>
</evidence>
<dbReference type="AlphaFoldDB" id="A0A0K9YXP4"/>
<dbReference type="NCBIfam" id="TIGR02543">
    <property type="entry name" value="List_Bact_rpt"/>
    <property type="match status" value="1"/>
</dbReference>
<comment type="caution">
    <text evidence="4">The sequence shown here is derived from an EMBL/GenBank/DDBJ whole genome shotgun (WGS) entry which is preliminary data.</text>
</comment>
<reference evidence="5" key="1">
    <citation type="submission" date="2015-07" db="EMBL/GenBank/DDBJ databases">
        <title>Genome sequencing project for genomic taxonomy and phylogenomics of Bacillus-like bacteria.</title>
        <authorList>
            <person name="Liu B."/>
            <person name="Wang J."/>
            <person name="Zhu Y."/>
            <person name="Liu G."/>
            <person name="Chen Q."/>
            <person name="Chen Z."/>
            <person name="Lan J."/>
            <person name="Che J."/>
            <person name="Ge C."/>
            <person name="Shi H."/>
            <person name="Pan Z."/>
            <person name="Liu X."/>
        </authorList>
    </citation>
    <scope>NUCLEOTIDE SEQUENCE [LARGE SCALE GENOMIC DNA]</scope>
    <source>
        <strain evidence="5">DSM 9887</strain>
    </source>
</reference>
<dbReference type="Proteomes" id="UP000036834">
    <property type="component" value="Unassembled WGS sequence"/>
</dbReference>
<dbReference type="Pfam" id="PF00395">
    <property type="entry name" value="SLH"/>
    <property type="match status" value="3"/>
</dbReference>
<dbReference type="PROSITE" id="PS51272">
    <property type="entry name" value="SLH"/>
    <property type="match status" value="3"/>
</dbReference>
<dbReference type="Gene3D" id="2.60.40.4270">
    <property type="entry name" value="Listeria-Bacteroides repeat domain"/>
    <property type="match status" value="2"/>
</dbReference>
<dbReference type="STRING" id="54915.ADS79_05625"/>
<dbReference type="InterPro" id="IPR042229">
    <property type="entry name" value="Listeria/Bacterioides_rpt_sf"/>
</dbReference>
<evidence type="ECO:0000256" key="2">
    <source>
        <dbReference type="SAM" id="MobiDB-lite"/>
    </source>
</evidence>
<dbReference type="InterPro" id="IPR051465">
    <property type="entry name" value="Cell_Envelope_Struct_Comp"/>
</dbReference>
<feature type="compositionally biased region" description="Low complexity" evidence="2">
    <location>
        <begin position="498"/>
        <end position="510"/>
    </location>
</feature>
<protein>
    <recommendedName>
        <fullName evidence="3">SLH domain-containing protein</fullName>
    </recommendedName>
</protein>
<feature type="domain" description="SLH" evidence="3">
    <location>
        <begin position="722"/>
        <end position="786"/>
    </location>
</feature>